<accession>A0A2A9NA13</accession>
<evidence type="ECO:0000313" key="1">
    <source>
        <dbReference type="EMBL" id="PFH46928.1"/>
    </source>
</evidence>
<dbReference type="EMBL" id="KZ302147">
    <property type="protein sequence ID" value="PFH46928.1"/>
    <property type="molecule type" value="Genomic_DNA"/>
</dbReference>
<sequence length="171" mass="19360">MHSYPRKKGFPSWASRSITQPWWNIIGRACIDNFGTDIGDASCRKLVGGAAEEYRRCSTLLLPKFAIMTASFQDCFVICVAVKSDPSKTYVSAKSILGGLSRFLPVATWNLNKTLNWLWLYSIRHHAMAVTAIIHKSELNAFAQILAPFGLNPKQFSKKHQTLNQIWQHVY</sequence>
<evidence type="ECO:0000313" key="2">
    <source>
        <dbReference type="Proteomes" id="UP000242287"/>
    </source>
</evidence>
<protein>
    <submittedName>
        <fullName evidence="1">Uncharacterized protein</fullName>
    </submittedName>
</protein>
<name>A0A2A9NA13_9AGAR</name>
<dbReference type="Proteomes" id="UP000242287">
    <property type="component" value="Unassembled WGS sequence"/>
</dbReference>
<proteinExistence type="predicted"/>
<keyword evidence="2" id="KW-1185">Reference proteome</keyword>
<reference evidence="1 2" key="1">
    <citation type="submission" date="2014-02" db="EMBL/GenBank/DDBJ databases">
        <title>Transposable element dynamics among asymbiotic and ectomycorrhizal Amanita fungi.</title>
        <authorList>
            <consortium name="DOE Joint Genome Institute"/>
            <person name="Hess J."/>
            <person name="Skrede I."/>
            <person name="Wolfe B."/>
            <person name="LaButti K."/>
            <person name="Ohm R.A."/>
            <person name="Grigoriev I.V."/>
            <person name="Pringle A."/>
        </authorList>
    </citation>
    <scope>NUCLEOTIDE SEQUENCE [LARGE SCALE GENOMIC DNA]</scope>
    <source>
        <strain evidence="1 2">SKay4041</strain>
    </source>
</reference>
<gene>
    <name evidence="1" type="ORF">AMATHDRAFT_68780</name>
</gene>
<organism evidence="1 2">
    <name type="scientific">Amanita thiersii Skay4041</name>
    <dbReference type="NCBI Taxonomy" id="703135"/>
    <lineage>
        <taxon>Eukaryota</taxon>
        <taxon>Fungi</taxon>
        <taxon>Dikarya</taxon>
        <taxon>Basidiomycota</taxon>
        <taxon>Agaricomycotina</taxon>
        <taxon>Agaricomycetes</taxon>
        <taxon>Agaricomycetidae</taxon>
        <taxon>Agaricales</taxon>
        <taxon>Pluteineae</taxon>
        <taxon>Amanitaceae</taxon>
        <taxon>Amanita</taxon>
    </lineage>
</organism>
<dbReference type="AlphaFoldDB" id="A0A2A9NA13"/>